<dbReference type="Proteomes" id="UP000318720">
    <property type="component" value="Unassembled WGS sequence"/>
</dbReference>
<dbReference type="AlphaFoldDB" id="A0AAE8W643"/>
<accession>A0AAE8W643</accession>
<sequence length="120" mass="13060">MPDPHPTHRDFPSLYRAEVGVFRGRWTMSVIGPDRGIAAGPNLDLGEADTFTTAHPDDPGRFVIAISGDVPVLPRDDAVKVLEEHGFVVEAAACDDARTDHGWTQVARSEWTAPCQPAAW</sequence>
<protein>
    <submittedName>
        <fullName evidence="1">Uncharacterized protein</fullName>
    </submittedName>
</protein>
<dbReference type="RefSeq" id="WP_141582068.1">
    <property type="nucleotide sequence ID" value="NZ_JARAVA010000255.1"/>
</dbReference>
<proteinExistence type="predicted"/>
<organism evidence="1 2">
    <name type="scientific">Streptomyces ipomoeae</name>
    <dbReference type="NCBI Taxonomy" id="103232"/>
    <lineage>
        <taxon>Bacteria</taxon>
        <taxon>Bacillati</taxon>
        <taxon>Actinomycetota</taxon>
        <taxon>Actinomycetes</taxon>
        <taxon>Kitasatosporales</taxon>
        <taxon>Streptomycetaceae</taxon>
        <taxon>Streptomyces</taxon>
    </lineage>
</organism>
<gene>
    <name evidence="1" type="ORF">Sipo8835_12915</name>
</gene>
<evidence type="ECO:0000313" key="1">
    <source>
        <dbReference type="EMBL" id="TQE35561.1"/>
    </source>
</evidence>
<name>A0AAE8W643_9ACTN</name>
<reference evidence="1 2" key="1">
    <citation type="submission" date="2019-03" db="EMBL/GenBank/DDBJ databases">
        <title>Comparative genomic analyses of the sweetpotato soil rot pathogen, Streptomyces ipomoeae.</title>
        <authorList>
            <person name="Ruschel Soares N."/>
            <person name="Badger J.H."/>
            <person name="Huguet-Tapia J.C."/>
            <person name="Clark C.A."/>
            <person name="Pettis G.S."/>
        </authorList>
    </citation>
    <scope>NUCLEOTIDE SEQUENCE [LARGE SCALE GENOMIC DNA]</scope>
    <source>
        <strain evidence="1 2">88-35</strain>
    </source>
</reference>
<dbReference type="EMBL" id="SPAZ01000106">
    <property type="protein sequence ID" value="TQE35561.1"/>
    <property type="molecule type" value="Genomic_DNA"/>
</dbReference>
<comment type="caution">
    <text evidence="1">The sequence shown here is derived from an EMBL/GenBank/DDBJ whole genome shotgun (WGS) entry which is preliminary data.</text>
</comment>
<evidence type="ECO:0000313" key="2">
    <source>
        <dbReference type="Proteomes" id="UP000318720"/>
    </source>
</evidence>